<organism evidence="1 2">
    <name type="scientific">Funneliformis caledonium</name>
    <dbReference type="NCBI Taxonomy" id="1117310"/>
    <lineage>
        <taxon>Eukaryota</taxon>
        <taxon>Fungi</taxon>
        <taxon>Fungi incertae sedis</taxon>
        <taxon>Mucoromycota</taxon>
        <taxon>Glomeromycotina</taxon>
        <taxon>Glomeromycetes</taxon>
        <taxon>Glomerales</taxon>
        <taxon>Glomeraceae</taxon>
        <taxon>Funneliformis</taxon>
    </lineage>
</organism>
<gene>
    <name evidence="1" type="ORF">FCALED_LOCUS11638</name>
</gene>
<dbReference type="OrthoDB" id="2415317at2759"/>
<comment type="caution">
    <text evidence="1">The sequence shown here is derived from an EMBL/GenBank/DDBJ whole genome shotgun (WGS) entry which is preliminary data.</text>
</comment>
<dbReference type="Proteomes" id="UP000789570">
    <property type="component" value="Unassembled WGS sequence"/>
</dbReference>
<sequence>MIEKFFKDLAKEPQDFSPLPENSVEETENLITSEMIFIGLYNKIVQAKKFLKKKYVKEALVKKLAEFRINHSLQTMRILLNVEIKRQFSSNISRNIFNKKKCSATNIYKIFSTEGLGRDDIKRIRKFGLSAFEKSNEKEMEAIQERIITTFS</sequence>
<dbReference type="AlphaFoldDB" id="A0A9N9HCA8"/>
<evidence type="ECO:0000313" key="1">
    <source>
        <dbReference type="EMBL" id="CAG8663045.1"/>
    </source>
</evidence>
<protein>
    <submittedName>
        <fullName evidence="1">1854_t:CDS:1</fullName>
    </submittedName>
</protein>
<keyword evidence="2" id="KW-1185">Reference proteome</keyword>
<proteinExistence type="predicted"/>
<accession>A0A9N9HCA8</accession>
<evidence type="ECO:0000313" key="2">
    <source>
        <dbReference type="Proteomes" id="UP000789570"/>
    </source>
</evidence>
<dbReference type="EMBL" id="CAJVPQ010005045">
    <property type="protein sequence ID" value="CAG8663045.1"/>
    <property type="molecule type" value="Genomic_DNA"/>
</dbReference>
<name>A0A9N9HCA8_9GLOM</name>
<reference evidence="1" key="1">
    <citation type="submission" date="2021-06" db="EMBL/GenBank/DDBJ databases">
        <authorList>
            <person name="Kallberg Y."/>
            <person name="Tangrot J."/>
            <person name="Rosling A."/>
        </authorList>
    </citation>
    <scope>NUCLEOTIDE SEQUENCE</scope>
    <source>
        <strain evidence="1">UK204</strain>
    </source>
</reference>